<organism evidence="1 2">
    <name type="scientific">Manihot esculenta</name>
    <name type="common">Cassava</name>
    <name type="synonym">Jatropha manihot</name>
    <dbReference type="NCBI Taxonomy" id="3983"/>
    <lineage>
        <taxon>Eukaryota</taxon>
        <taxon>Viridiplantae</taxon>
        <taxon>Streptophyta</taxon>
        <taxon>Embryophyta</taxon>
        <taxon>Tracheophyta</taxon>
        <taxon>Spermatophyta</taxon>
        <taxon>Magnoliopsida</taxon>
        <taxon>eudicotyledons</taxon>
        <taxon>Gunneridae</taxon>
        <taxon>Pentapetalae</taxon>
        <taxon>rosids</taxon>
        <taxon>fabids</taxon>
        <taxon>Malpighiales</taxon>
        <taxon>Euphorbiaceae</taxon>
        <taxon>Crotonoideae</taxon>
        <taxon>Manihoteae</taxon>
        <taxon>Manihot</taxon>
    </lineage>
</organism>
<dbReference type="EMBL" id="CM004404">
    <property type="protein sequence ID" value="KAG8633561.1"/>
    <property type="molecule type" value="Genomic_DNA"/>
</dbReference>
<dbReference type="Proteomes" id="UP000091857">
    <property type="component" value="Chromosome 18"/>
</dbReference>
<proteinExistence type="predicted"/>
<accession>A0ACB7G0W5</accession>
<gene>
    <name evidence="1" type="ORF">MANES_18G115366v8</name>
</gene>
<comment type="caution">
    <text evidence="1">The sequence shown here is derived from an EMBL/GenBank/DDBJ whole genome shotgun (WGS) entry which is preliminary data.</text>
</comment>
<evidence type="ECO:0000313" key="2">
    <source>
        <dbReference type="Proteomes" id="UP000091857"/>
    </source>
</evidence>
<name>A0ACB7G0W5_MANES</name>
<keyword evidence="2" id="KW-1185">Reference proteome</keyword>
<evidence type="ECO:0000313" key="1">
    <source>
        <dbReference type="EMBL" id="KAG8633561.1"/>
    </source>
</evidence>
<reference evidence="2" key="1">
    <citation type="journal article" date="2016" name="Nat. Biotechnol.">
        <title>Sequencing wild and cultivated cassava and related species reveals extensive interspecific hybridization and genetic diversity.</title>
        <authorList>
            <person name="Bredeson J.V."/>
            <person name="Lyons J.B."/>
            <person name="Prochnik S.E."/>
            <person name="Wu G.A."/>
            <person name="Ha C.M."/>
            <person name="Edsinger-Gonzales E."/>
            <person name="Grimwood J."/>
            <person name="Schmutz J."/>
            <person name="Rabbi I.Y."/>
            <person name="Egesi C."/>
            <person name="Nauluvula P."/>
            <person name="Lebot V."/>
            <person name="Ndunguru J."/>
            <person name="Mkamilo G."/>
            <person name="Bart R.S."/>
            <person name="Setter T.L."/>
            <person name="Gleadow R.M."/>
            <person name="Kulakow P."/>
            <person name="Ferguson M.E."/>
            <person name="Rounsley S."/>
            <person name="Rokhsar D.S."/>
        </authorList>
    </citation>
    <scope>NUCLEOTIDE SEQUENCE [LARGE SCALE GENOMIC DNA]</scope>
    <source>
        <strain evidence="2">cv. AM560-2</strain>
    </source>
</reference>
<sequence>MYLKIQLYRQTFLTVRKHLNLSARYYGPYQVPKKIGAVAYKLSLAPNVQLHSVFCISLFKEKVGERIQINQKLPSFYQEAAIIAPEKVLKFRVILRDGKRVPQGLIKWLNLSDEEATWEDKSFILH</sequence>
<protein>
    <submittedName>
        <fullName evidence="1">Uncharacterized protein</fullName>
    </submittedName>
</protein>